<accession>A0A6C0DQI9</accession>
<dbReference type="AlphaFoldDB" id="A0A6C0DQI9"/>
<feature type="region of interest" description="Disordered" evidence="1">
    <location>
        <begin position="37"/>
        <end position="97"/>
    </location>
</feature>
<evidence type="ECO:0000256" key="1">
    <source>
        <dbReference type="SAM" id="MobiDB-lite"/>
    </source>
</evidence>
<dbReference type="EMBL" id="MN739658">
    <property type="protein sequence ID" value="QHT18592.1"/>
    <property type="molecule type" value="Genomic_DNA"/>
</dbReference>
<evidence type="ECO:0000313" key="2">
    <source>
        <dbReference type="EMBL" id="QHT18592.1"/>
    </source>
</evidence>
<name>A0A6C0DQI9_9ZZZZ</name>
<proteinExistence type="predicted"/>
<protein>
    <submittedName>
        <fullName evidence="2">Uncharacterized protein</fullName>
    </submittedName>
</protein>
<feature type="compositionally biased region" description="Gly residues" evidence="1">
    <location>
        <begin position="118"/>
        <end position="144"/>
    </location>
</feature>
<organism evidence="2">
    <name type="scientific">viral metagenome</name>
    <dbReference type="NCBI Taxonomy" id="1070528"/>
    <lineage>
        <taxon>unclassified sequences</taxon>
        <taxon>metagenomes</taxon>
        <taxon>organismal metagenomes</taxon>
    </lineage>
</organism>
<feature type="region of interest" description="Disordered" evidence="1">
    <location>
        <begin position="118"/>
        <end position="159"/>
    </location>
</feature>
<sequence length="188" mass="18692">MWVWILVGIALLVILFYRPRENMTNEQLIDTLKTFGEQNDSSSSSNTFGQSIKPIYGPSANPPPIPTNKGAGGKTVAGPYPEIFGPDVTNAPGTSGYGGRRGSFGGGAGGGAVGGAGGGAGGAGGAGSAGGAGGAGGARGGGAANGYVFSDQPGPADRTYEFNPDLARTFPVDGPPQPFLTDFSNIQH</sequence>
<feature type="compositionally biased region" description="Polar residues" evidence="1">
    <location>
        <begin position="37"/>
        <end position="50"/>
    </location>
</feature>
<reference evidence="2" key="1">
    <citation type="journal article" date="2020" name="Nature">
        <title>Giant virus diversity and host interactions through global metagenomics.</title>
        <authorList>
            <person name="Schulz F."/>
            <person name="Roux S."/>
            <person name="Paez-Espino D."/>
            <person name="Jungbluth S."/>
            <person name="Walsh D.A."/>
            <person name="Denef V.J."/>
            <person name="McMahon K.D."/>
            <person name="Konstantinidis K.T."/>
            <person name="Eloe-Fadrosh E.A."/>
            <person name="Kyrpides N.C."/>
            <person name="Woyke T."/>
        </authorList>
    </citation>
    <scope>NUCLEOTIDE SEQUENCE</scope>
    <source>
        <strain evidence="2">GVMAG-M-3300023174-47</strain>
    </source>
</reference>